<dbReference type="OrthoDB" id="10372925at2759"/>
<dbReference type="AlphaFoldDB" id="A0A9N9RJQ9"/>
<dbReference type="Proteomes" id="UP001153620">
    <property type="component" value="Chromosome 1"/>
</dbReference>
<organism evidence="1 2">
    <name type="scientific">Chironomus riparius</name>
    <dbReference type="NCBI Taxonomy" id="315576"/>
    <lineage>
        <taxon>Eukaryota</taxon>
        <taxon>Metazoa</taxon>
        <taxon>Ecdysozoa</taxon>
        <taxon>Arthropoda</taxon>
        <taxon>Hexapoda</taxon>
        <taxon>Insecta</taxon>
        <taxon>Pterygota</taxon>
        <taxon>Neoptera</taxon>
        <taxon>Endopterygota</taxon>
        <taxon>Diptera</taxon>
        <taxon>Nematocera</taxon>
        <taxon>Chironomoidea</taxon>
        <taxon>Chironomidae</taxon>
        <taxon>Chironominae</taxon>
        <taxon>Chironomus</taxon>
    </lineage>
</organism>
<sequence length="265" mass="29879">MSCYGTCKMPLSSKLMQQTNDFCSCNECKIPRKIKNSKRKKKSQVSGTAECQPRLDCNKDFTPSGMNPEVTAGPIGNDFKCCTTYADCGCWSTCKDGDHAKKNCFKACPTNSTRAPFGPYGPWNNNGPSQFKIMRKKYIQNIYPPRKTPRYNGLQCPKDEPMGKIRLWPLSGSCRYAGRPYGPCRPFGAYQSRGPFGIWKMAGHPKEYIGRPDTPAQPCWKQAKPGYRPCTPCQRPLYRPCRNKCMESVCCKYVELASSQNTCDK</sequence>
<proteinExistence type="predicted"/>
<dbReference type="EMBL" id="OU895877">
    <property type="protein sequence ID" value="CAG9797542.1"/>
    <property type="molecule type" value="Genomic_DNA"/>
</dbReference>
<evidence type="ECO:0000313" key="1">
    <source>
        <dbReference type="EMBL" id="CAG9797542.1"/>
    </source>
</evidence>
<reference evidence="1" key="2">
    <citation type="submission" date="2022-10" db="EMBL/GenBank/DDBJ databases">
        <authorList>
            <consortium name="ENA_rothamsted_submissions"/>
            <consortium name="culmorum"/>
            <person name="King R."/>
        </authorList>
    </citation>
    <scope>NUCLEOTIDE SEQUENCE</scope>
</reference>
<keyword evidence="2" id="KW-1185">Reference proteome</keyword>
<name>A0A9N9RJQ9_9DIPT</name>
<reference evidence="1" key="1">
    <citation type="submission" date="2022-01" db="EMBL/GenBank/DDBJ databases">
        <authorList>
            <person name="King R."/>
        </authorList>
    </citation>
    <scope>NUCLEOTIDE SEQUENCE</scope>
</reference>
<gene>
    <name evidence="1" type="ORF">CHIRRI_LOCUS540</name>
</gene>
<protein>
    <submittedName>
        <fullName evidence="1">Uncharacterized protein</fullName>
    </submittedName>
</protein>
<accession>A0A9N9RJQ9</accession>
<evidence type="ECO:0000313" key="2">
    <source>
        <dbReference type="Proteomes" id="UP001153620"/>
    </source>
</evidence>